<dbReference type="PANTHER" id="PTHR10587">
    <property type="entry name" value="GLYCOSYL TRANSFERASE-RELATED"/>
    <property type="match status" value="1"/>
</dbReference>
<dbReference type="GO" id="GO:0016810">
    <property type="term" value="F:hydrolase activity, acting on carbon-nitrogen (but not peptide) bonds"/>
    <property type="evidence" value="ECO:0007669"/>
    <property type="project" value="InterPro"/>
</dbReference>
<evidence type="ECO:0000313" key="4">
    <source>
        <dbReference type="EMBL" id="MBL0767003.1"/>
    </source>
</evidence>
<evidence type="ECO:0000256" key="2">
    <source>
        <dbReference type="ARBA" id="ARBA00022801"/>
    </source>
</evidence>
<proteinExistence type="predicted"/>
<dbReference type="RefSeq" id="WP_201924199.1">
    <property type="nucleotide sequence ID" value="NZ_JAERQG010000005.1"/>
</dbReference>
<dbReference type="EMBL" id="JAERQG010000005">
    <property type="protein sequence ID" value="MBL0767003.1"/>
    <property type="molecule type" value="Genomic_DNA"/>
</dbReference>
<dbReference type="Gene3D" id="3.20.20.370">
    <property type="entry name" value="Glycoside hydrolase/deacetylase"/>
    <property type="match status" value="1"/>
</dbReference>
<comment type="caution">
    <text evidence="4">The sequence shown here is derived from an EMBL/GenBank/DDBJ whole genome shotgun (WGS) entry which is preliminary data.</text>
</comment>
<dbReference type="GO" id="GO:0005975">
    <property type="term" value="P:carbohydrate metabolic process"/>
    <property type="evidence" value="ECO:0007669"/>
    <property type="project" value="InterPro"/>
</dbReference>
<evidence type="ECO:0000313" key="5">
    <source>
        <dbReference type="Proteomes" id="UP000642920"/>
    </source>
</evidence>
<keyword evidence="5" id="KW-1185">Reference proteome</keyword>
<feature type="domain" description="NodB homology" evidence="3">
    <location>
        <begin position="29"/>
        <end position="210"/>
    </location>
</feature>
<dbReference type="AlphaFoldDB" id="A0A937AIW4"/>
<dbReference type="SUPFAM" id="SSF88713">
    <property type="entry name" value="Glycoside hydrolase/deacetylase"/>
    <property type="match status" value="1"/>
</dbReference>
<name>A0A937AIW4_9BACT</name>
<dbReference type="CDD" id="cd10917">
    <property type="entry name" value="CE4_NodB_like_6s_7s"/>
    <property type="match status" value="1"/>
</dbReference>
<dbReference type="PROSITE" id="PS51677">
    <property type="entry name" value="NODB"/>
    <property type="match status" value="1"/>
</dbReference>
<dbReference type="GO" id="GO:0016020">
    <property type="term" value="C:membrane"/>
    <property type="evidence" value="ECO:0007669"/>
    <property type="project" value="TreeGrafter"/>
</dbReference>
<evidence type="ECO:0000256" key="1">
    <source>
        <dbReference type="ARBA" id="ARBA00022723"/>
    </source>
</evidence>
<dbReference type="InterPro" id="IPR011330">
    <property type="entry name" value="Glyco_hydro/deAcase_b/a-brl"/>
</dbReference>
<reference evidence="4" key="1">
    <citation type="submission" date="2021-01" db="EMBL/GenBank/DDBJ databases">
        <title>Marivirga sp. nov., isolated from intertidal surface sediments.</title>
        <authorList>
            <person name="Zhang M."/>
        </authorList>
    </citation>
    <scope>NUCLEOTIDE SEQUENCE</scope>
    <source>
        <strain evidence="4">SM1354</strain>
    </source>
</reference>
<gene>
    <name evidence="4" type="ORF">JKP34_17190</name>
</gene>
<protein>
    <submittedName>
        <fullName evidence="4">Polysaccharide deacetylase family protein</fullName>
    </submittedName>
</protein>
<dbReference type="Pfam" id="PF01522">
    <property type="entry name" value="Polysacc_deac_1"/>
    <property type="match status" value="1"/>
</dbReference>
<dbReference type="GO" id="GO:0046872">
    <property type="term" value="F:metal ion binding"/>
    <property type="evidence" value="ECO:0007669"/>
    <property type="project" value="UniProtKB-KW"/>
</dbReference>
<accession>A0A937AIW4</accession>
<keyword evidence="2" id="KW-0378">Hydrolase</keyword>
<dbReference type="InterPro" id="IPR050248">
    <property type="entry name" value="Polysacc_deacetylase_ArnD"/>
</dbReference>
<sequence>MLDLAWHKTPLLIQKLLPSLRWRENPEKKTIYLTFDDGPIPELTPKILQILSTHNAVATFFCVGDNISKHPEIFKQVVSAGHTVGNHTYNHVKGWKLNSQDYLENIDLCQAKIDELSNPNKKIFRPPYGQIKPSQANKLKRSGFKIIMWDVLSKDYETNLNHEKALNAIINATRSGSIIVFHDNIKAQNNVLTLLPLYINHFKKKGFKFESL</sequence>
<dbReference type="PANTHER" id="PTHR10587:SF133">
    <property type="entry name" value="CHITIN DEACETYLASE 1-RELATED"/>
    <property type="match status" value="1"/>
</dbReference>
<dbReference type="Proteomes" id="UP000642920">
    <property type="component" value="Unassembled WGS sequence"/>
</dbReference>
<keyword evidence="1" id="KW-0479">Metal-binding</keyword>
<dbReference type="InterPro" id="IPR002509">
    <property type="entry name" value="NODB_dom"/>
</dbReference>
<evidence type="ECO:0000259" key="3">
    <source>
        <dbReference type="PROSITE" id="PS51677"/>
    </source>
</evidence>
<organism evidence="4 5">
    <name type="scientific">Marivirga atlantica</name>
    <dbReference type="NCBI Taxonomy" id="1548457"/>
    <lineage>
        <taxon>Bacteria</taxon>
        <taxon>Pseudomonadati</taxon>
        <taxon>Bacteroidota</taxon>
        <taxon>Cytophagia</taxon>
        <taxon>Cytophagales</taxon>
        <taxon>Marivirgaceae</taxon>
        <taxon>Marivirga</taxon>
    </lineage>
</organism>